<organism evidence="8 9">
    <name type="scientific">Planoprotostelium fungivorum</name>
    <dbReference type="NCBI Taxonomy" id="1890364"/>
    <lineage>
        <taxon>Eukaryota</taxon>
        <taxon>Amoebozoa</taxon>
        <taxon>Evosea</taxon>
        <taxon>Variosea</taxon>
        <taxon>Cavosteliida</taxon>
        <taxon>Cavosteliaceae</taxon>
        <taxon>Planoprotostelium</taxon>
    </lineage>
</organism>
<dbReference type="EMBL" id="MDYQ01000043">
    <property type="protein sequence ID" value="PRP85553.1"/>
    <property type="molecule type" value="Genomic_DNA"/>
</dbReference>
<keyword evidence="5" id="KW-0539">Nucleus</keyword>
<dbReference type="InterPro" id="IPR045091">
    <property type="entry name" value="Mad2-like"/>
</dbReference>
<keyword evidence="9" id="KW-1185">Reference proteome</keyword>
<dbReference type="OrthoDB" id="1806at2759"/>
<evidence type="ECO:0000256" key="2">
    <source>
        <dbReference type="ARBA" id="ARBA00010348"/>
    </source>
</evidence>
<dbReference type="AlphaFoldDB" id="A0A2P6NNM0"/>
<dbReference type="GO" id="GO:0005737">
    <property type="term" value="C:cytoplasm"/>
    <property type="evidence" value="ECO:0007669"/>
    <property type="project" value="TreeGrafter"/>
</dbReference>
<dbReference type="SUPFAM" id="SSF56019">
    <property type="entry name" value="The spindle assembly checkpoint protein mad2"/>
    <property type="match status" value="1"/>
</dbReference>
<accession>A0A2P6NNM0</accession>
<dbReference type="Gene3D" id="3.30.900.10">
    <property type="entry name" value="HORMA domain"/>
    <property type="match status" value="1"/>
</dbReference>
<keyword evidence="4" id="KW-0498">Mitosis</keyword>
<evidence type="ECO:0000256" key="6">
    <source>
        <dbReference type="ARBA" id="ARBA00023306"/>
    </source>
</evidence>
<proteinExistence type="inferred from homology"/>
<dbReference type="PANTHER" id="PTHR11842">
    <property type="entry name" value="MITOTIC SPINDLE ASSEMBLY CHECKPOINT PROTEIN MAD2"/>
    <property type="match status" value="1"/>
</dbReference>
<gene>
    <name evidence="8" type="ORF">PROFUN_06785</name>
</gene>
<dbReference type="InterPro" id="IPR003511">
    <property type="entry name" value="HORMA_dom"/>
</dbReference>
<evidence type="ECO:0000256" key="3">
    <source>
        <dbReference type="ARBA" id="ARBA00022618"/>
    </source>
</evidence>
<dbReference type="GO" id="GO:0000776">
    <property type="term" value="C:kinetochore"/>
    <property type="evidence" value="ECO:0007669"/>
    <property type="project" value="TreeGrafter"/>
</dbReference>
<dbReference type="FunFam" id="3.30.900.10:FF:000002">
    <property type="entry name" value="Mitotic spindle assembly checkpoint protein MAD2A"/>
    <property type="match status" value="1"/>
</dbReference>
<reference evidence="8 9" key="1">
    <citation type="journal article" date="2018" name="Genome Biol. Evol.">
        <title>Multiple Roots of Fruiting Body Formation in Amoebozoa.</title>
        <authorList>
            <person name="Hillmann F."/>
            <person name="Forbes G."/>
            <person name="Novohradska S."/>
            <person name="Ferling I."/>
            <person name="Riege K."/>
            <person name="Groth M."/>
            <person name="Westermann M."/>
            <person name="Marz M."/>
            <person name="Spaller T."/>
            <person name="Winckler T."/>
            <person name="Schaap P."/>
            <person name="Glockner G."/>
        </authorList>
    </citation>
    <scope>NUCLEOTIDE SEQUENCE [LARGE SCALE GENOMIC DNA]</scope>
    <source>
        <strain evidence="8 9">Jena</strain>
    </source>
</reference>
<dbReference type="GO" id="GO:0005654">
    <property type="term" value="C:nucleoplasm"/>
    <property type="evidence" value="ECO:0007669"/>
    <property type="project" value="TreeGrafter"/>
</dbReference>
<evidence type="ECO:0000256" key="4">
    <source>
        <dbReference type="ARBA" id="ARBA00022776"/>
    </source>
</evidence>
<dbReference type="Pfam" id="PF02301">
    <property type="entry name" value="HORMA"/>
    <property type="match status" value="1"/>
</dbReference>
<keyword evidence="3" id="KW-0132">Cell division</keyword>
<comment type="similarity">
    <text evidence="2">Belongs to the MAD2 family.</text>
</comment>
<comment type="subcellular location">
    <subcellularLocation>
        <location evidence="1">Nucleus</location>
    </subcellularLocation>
</comment>
<dbReference type="GO" id="GO:0051301">
    <property type="term" value="P:cell division"/>
    <property type="evidence" value="ECO:0007669"/>
    <property type="project" value="UniProtKB-KW"/>
</dbReference>
<dbReference type="PROSITE" id="PS50815">
    <property type="entry name" value="HORMA"/>
    <property type="match status" value="1"/>
</dbReference>
<name>A0A2P6NNM0_9EUKA</name>
<sequence>MPVSTKTSNEITLKGSAAIIAEFFGYSINNILYQRGIYPPDEFISKKQYGLPIFVTTNNELNTYITNVMSQLQGWIENGKVQQLVLVVTSVQTKETLERWIFNIQKETVSNGEKVEKPQKEIQSEIQAIIRQITSSVTFLPLLEGQCTFDLLVYTDQDIAIPQTWEESDPKHITNQSVRLLQVHKVETAVAYKNYEE</sequence>
<keyword evidence="8" id="KW-0238">DNA-binding</keyword>
<evidence type="ECO:0000256" key="1">
    <source>
        <dbReference type="ARBA" id="ARBA00004123"/>
    </source>
</evidence>
<dbReference type="STRING" id="1890364.A0A2P6NNM0"/>
<dbReference type="GO" id="GO:0007094">
    <property type="term" value="P:mitotic spindle assembly checkpoint signaling"/>
    <property type="evidence" value="ECO:0007669"/>
    <property type="project" value="TreeGrafter"/>
</dbReference>
<dbReference type="InParanoid" id="A0A2P6NNM0"/>
<evidence type="ECO:0000256" key="5">
    <source>
        <dbReference type="ARBA" id="ARBA00023242"/>
    </source>
</evidence>
<evidence type="ECO:0000313" key="9">
    <source>
        <dbReference type="Proteomes" id="UP000241769"/>
    </source>
</evidence>
<dbReference type="InterPro" id="IPR036570">
    <property type="entry name" value="HORMA_dom_sf"/>
</dbReference>
<dbReference type="PANTHER" id="PTHR11842:SF11">
    <property type="entry name" value="MITOTIC SPINDLE ASSEMBLY CHECKPOINT PROTEIN MAD2A"/>
    <property type="match status" value="1"/>
</dbReference>
<dbReference type="FunCoup" id="A0A2P6NNM0">
    <property type="interactions" value="582"/>
</dbReference>
<evidence type="ECO:0000313" key="8">
    <source>
        <dbReference type="EMBL" id="PRP85553.1"/>
    </source>
</evidence>
<dbReference type="Proteomes" id="UP000241769">
    <property type="component" value="Unassembled WGS sequence"/>
</dbReference>
<evidence type="ECO:0000259" key="7">
    <source>
        <dbReference type="PROSITE" id="PS50815"/>
    </source>
</evidence>
<keyword evidence="6" id="KW-0131">Cell cycle</keyword>
<feature type="domain" description="HORMA" evidence="7">
    <location>
        <begin position="14"/>
        <end position="197"/>
    </location>
</feature>
<comment type="caution">
    <text evidence="8">The sequence shown here is derived from an EMBL/GenBank/DDBJ whole genome shotgun (WGS) entry which is preliminary data.</text>
</comment>
<dbReference type="GO" id="GO:0003677">
    <property type="term" value="F:DNA binding"/>
    <property type="evidence" value="ECO:0007669"/>
    <property type="project" value="UniProtKB-KW"/>
</dbReference>
<protein>
    <submittedName>
        <fullName evidence="8">DNA-binding HORMA domain-containing protein</fullName>
    </submittedName>
</protein>